<comment type="caution">
    <text evidence="10">The sequence shown here is derived from an EMBL/GenBank/DDBJ whole genome shotgun (WGS) entry which is preliminary data.</text>
</comment>
<keyword evidence="4 8" id="KW-0547">Nucleotide-binding</keyword>
<keyword evidence="2" id="KW-0433">Leucine-rich repeat</keyword>
<dbReference type="PANTHER" id="PTHR45644:SF56">
    <property type="entry name" value="AAA ATPASE, PUTATIVE (AFU_ORTHOLOGUE AFUA_2G12920)-RELATED"/>
    <property type="match status" value="1"/>
</dbReference>
<name>A0A830B716_9LAMI</name>
<dbReference type="GO" id="GO:0006952">
    <property type="term" value="P:defense response"/>
    <property type="evidence" value="ECO:0007669"/>
    <property type="project" value="UniProtKB-ARBA"/>
</dbReference>
<keyword evidence="7" id="KW-0496">Mitochondrion</keyword>
<evidence type="ECO:0000313" key="10">
    <source>
        <dbReference type="EMBL" id="GFP79925.1"/>
    </source>
</evidence>
<evidence type="ECO:0000313" key="11">
    <source>
        <dbReference type="Proteomes" id="UP000653305"/>
    </source>
</evidence>
<dbReference type="GO" id="GO:0016887">
    <property type="term" value="F:ATP hydrolysis activity"/>
    <property type="evidence" value="ECO:0007669"/>
    <property type="project" value="InterPro"/>
</dbReference>
<dbReference type="InterPro" id="IPR027417">
    <property type="entry name" value="P-loop_NTPase"/>
</dbReference>
<dbReference type="InterPro" id="IPR003959">
    <property type="entry name" value="ATPase_AAA_core"/>
</dbReference>
<dbReference type="Gene3D" id="3.80.10.10">
    <property type="entry name" value="Ribonuclease Inhibitor"/>
    <property type="match status" value="1"/>
</dbReference>
<keyword evidence="11" id="KW-1185">Reference proteome</keyword>
<dbReference type="InterPro" id="IPR001611">
    <property type="entry name" value="Leu-rich_rpt"/>
</dbReference>
<dbReference type="Pfam" id="PF17862">
    <property type="entry name" value="AAA_lid_3"/>
    <property type="match status" value="1"/>
</dbReference>
<dbReference type="InterPro" id="IPR041569">
    <property type="entry name" value="AAA_lid_3"/>
</dbReference>
<evidence type="ECO:0000256" key="7">
    <source>
        <dbReference type="ARBA" id="ARBA00023128"/>
    </source>
</evidence>
<keyword evidence="6 8" id="KW-0067">ATP-binding</keyword>
<evidence type="ECO:0000256" key="3">
    <source>
        <dbReference type="ARBA" id="ARBA00022737"/>
    </source>
</evidence>
<accession>A0A830B716</accession>
<dbReference type="InterPro" id="IPR003960">
    <property type="entry name" value="ATPase_AAA_CS"/>
</dbReference>
<dbReference type="GO" id="GO:0005524">
    <property type="term" value="F:ATP binding"/>
    <property type="evidence" value="ECO:0007669"/>
    <property type="project" value="UniProtKB-KW"/>
</dbReference>
<dbReference type="Gene3D" id="1.10.8.60">
    <property type="match status" value="1"/>
</dbReference>
<dbReference type="SMART" id="SM00382">
    <property type="entry name" value="AAA"/>
    <property type="match status" value="1"/>
</dbReference>
<evidence type="ECO:0000256" key="5">
    <source>
        <dbReference type="ARBA" id="ARBA00022787"/>
    </source>
</evidence>
<keyword evidence="3" id="KW-0677">Repeat</keyword>
<organism evidence="10 11">
    <name type="scientific">Phtheirospermum japonicum</name>
    <dbReference type="NCBI Taxonomy" id="374723"/>
    <lineage>
        <taxon>Eukaryota</taxon>
        <taxon>Viridiplantae</taxon>
        <taxon>Streptophyta</taxon>
        <taxon>Embryophyta</taxon>
        <taxon>Tracheophyta</taxon>
        <taxon>Spermatophyta</taxon>
        <taxon>Magnoliopsida</taxon>
        <taxon>eudicotyledons</taxon>
        <taxon>Gunneridae</taxon>
        <taxon>Pentapetalae</taxon>
        <taxon>asterids</taxon>
        <taxon>lamiids</taxon>
        <taxon>Lamiales</taxon>
        <taxon>Orobanchaceae</taxon>
        <taxon>Orobanchaceae incertae sedis</taxon>
        <taxon>Phtheirospermum</taxon>
    </lineage>
</organism>
<evidence type="ECO:0000256" key="4">
    <source>
        <dbReference type="ARBA" id="ARBA00022741"/>
    </source>
</evidence>
<dbReference type="GO" id="GO:0051707">
    <property type="term" value="P:response to other organism"/>
    <property type="evidence" value="ECO:0007669"/>
    <property type="project" value="UniProtKB-ARBA"/>
</dbReference>
<feature type="domain" description="AAA+ ATPase" evidence="9">
    <location>
        <begin position="70"/>
        <end position="277"/>
    </location>
</feature>
<dbReference type="OrthoDB" id="10254455at2759"/>
<comment type="similarity">
    <text evidence="8">Belongs to the AAA ATPase family.</text>
</comment>
<dbReference type="GO" id="GO:0005741">
    <property type="term" value="C:mitochondrial outer membrane"/>
    <property type="evidence" value="ECO:0007669"/>
    <property type="project" value="UniProtKB-SubCell"/>
</dbReference>
<evidence type="ECO:0000256" key="2">
    <source>
        <dbReference type="ARBA" id="ARBA00022614"/>
    </source>
</evidence>
<evidence type="ECO:0000256" key="6">
    <source>
        <dbReference type="ARBA" id="ARBA00022840"/>
    </source>
</evidence>
<dbReference type="InterPro" id="IPR032675">
    <property type="entry name" value="LRR_dom_sf"/>
</dbReference>
<dbReference type="PROSITE" id="PS00674">
    <property type="entry name" value="AAA"/>
    <property type="match status" value="1"/>
</dbReference>
<dbReference type="SMART" id="SM00369">
    <property type="entry name" value="LRR_TYP"/>
    <property type="match status" value="3"/>
</dbReference>
<dbReference type="InterPro" id="IPR003593">
    <property type="entry name" value="AAA+_ATPase"/>
</dbReference>
<dbReference type="SUPFAM" id="SSF52540">
    <property type="entry name" value="P-loop containing nucleoside triphosphate hydrolases"/>
    <property type="match status" value="1"/>
</dbReference>
<evidence type="ECO:0000259" key="9">
    <source>
        <dbReference type="SMART" id="SM00382"/>
    </source>
</evidence>
<dbReference type="InterPro" id="IPR003591">
    <property type="entry name" value="Leu-rich_rpt_typical-subtyp"/>
</dbReference>
<dbReference type="Proteomes" id="UP000653305">
    <property type="component" value="Unassembled WGS sequence"/>
</dbReference>
<dbReference type="PANTHER" id="PTHR45644">
    <property type="entry name" value="AAA ATPASE, PUTATIVE (AFU_ORTHOLOGUE AFUA_2G12920)-RELATED-RELATED"/>
    <property type="match status" value="1"/>
</dbReference>
<keyword evidence="5" id="KW-0472">Membrane</keyword>
<dbReference type="PROSITE" id="PS51450">
    <property type="entry name" value="LRR"/>
    <property type="match status" value="1"/>
</dbReference>
<dbReference type="SUPFAM" id="SSF52058">
    <property type="entry name" value="L domain-like"/>
    <property type="match status" value="1"/>
</dbReference>
<evidence type="ECO:0000256" key="8">
    <source>
        <dbReference type="RuleBase" id="RU003651"/>
    </source>
</evidence>
<reference evidence="10" key="1">
    <citation type="submission" date="2020-07" db="EMBL/GenBank/DDBJ databases">
        <title>Ethylene signaling mediates host invasion by parasitic plants.</title>
        <authorList>
            <person name="Yoshida S."/>
        </authorList>
    </citation>
    <scope>NUCLEOTIDE SEQUENCE</scope>
    <source>
        <strain evidence="10">Okayama</strain>
    </source>
</reference>
<dbReference type="Gene3D" id="3.40.50.300">
    <property type="entry name" value="P-loop containing nucleotide triphosphate hydrolases"/>
    <property type="match status" value="2"/>
</dbReference>
<dbReference type="EMBL" id="BMAC01000014">
    <property type="protein sequence ID" value="GFP79925.1"/>
    <property type="molecule type" value="Genomic_DNA"/>
</dbReference>
<gene>
    <name evidence="10" type="ORF">PHJA_000135900</name>
</gene>
<keyword evidence="5" id="KW-1000">Mitochondrion outer membrane</keyword>
<dbReference type="Pfam" id="PF00004">
    <property type="entry name" value="AAA"/>
    <property type="match status" value="1"/>
</dbReference>
<proteinExistence type="inferred from homology"/>
<dbReference type="AlphaFoldDB" id="A0A830B716"/>
<sequence length="650" mass="71394">MHSIEHAITRLKEKVKHYDKKSSSKSPKDLASGEFEGSFISALVSPGEIGVKFDDVGALEDVKNALNELPCKGMLLFGPPGTGKTLIAKALATEAGANFINVTGASLTSEDWNLRLVVQYDGAQYVLDLWMLGMDGICIGRAYWSCLWASRRNRVGLVTKFWAGGAGQLIWAPELVEKEQWSGESEKYTRALFSFARKLTPVVVFLDEVDALLGARGGRNEGNATRKTKNEFMAAWDGLTSKDSDRILILGATNRPFDLDDAVIRRMPRRIYVGLPDLENRSKILKILLAQEKLESGFSFEQLAEATEGYSGSDLKNLCVAAAYKQPVQEFLKEETKGAREDGAPAFRPLKLDDFIHSKAKASSGDLVVYPIRLLLSELAFFMLVYESTKIYVLIQLPEPSANTIVKENAVTIAARSSLSSKLSGGFSISDIIAFQELSLAGMNLGAVPSEIWKSSDITKINHSGNSIEELAGELRSCVSLEALILSKNKIKEWPAAVLASLPKLVCSKLDGNPLRKIPSDGFQAAPKLQILDLSGAAGSLLENPAFSRSEAYEKLDFPLDILILQQLRVLDLTQNLLQSIPEALILSKNKIKSGLLQFWLPFVNLGVSAMKRSGVDDHLGVSAMKMKKIKVLASLRKLRRIGDEEKWSR</sequence>
<evidence type="ECO:0000256" key="1">
    <source>
        <dbReference type="ARBA" id="ARBA00004572"/>
    </source>
</evidence>
<comment type="subcellular location">
    <subcellularLocation>
        <location evidence="1">Mitochondrion outer membrane</location>
        <topology evidence="1">Single-pass membrane protein</topology>
    </subcellularLocation>
</comment>
<protein>
    <submittedName>
        <fullName evidence="10">Probable spastin homolog bm1_53365</fullName>
    </submittedName>
</protein>
<dbReference type="InterPro" id="IPR051701">
    <property type="entry name" value="Mito_OM_Translocase_MSP1"/>
</dbReference>